<keyword evidence="4 11" id="KW-0812">Transmembrane</keyword>
<evidence type="ECO:0000256" key="5">
    <source>
        <dbReference type="ARBA" id="ARBA00022725"/>
    </source>
</evidence>
<comment type="caution">
    <text evidence="11">Lacks conserved residue(s) required for the propagation of feature annotation.</text>
</comment>
<gene>
    <name evidence="13" type="primary">LOC108080983</name>
</gene>
<evidence type="ECO:0000256" key="8">
    <source>
        <dbReference type="ARBA" id="ARBA00023170"/>
    </source>
</evidence>
<keyword evidence="5 11" id="KW-0552">Olfaction</keyword>
<evidence type="ECO:0000256" key="3">
    <source>
        <dbReference type="ARBA" id="ARBA00022606"/>
    </source>
</evidence>
<evidence type="ECO:0000256" key="11">
    <source>
        <dbReference type="RuleBase" id="RU351113"/>
    </source>
</evidence>
<evidence type="ECO:0000313" key="13">
    <source>
        <dbReference type="RefSeq" id="XP_017031397.1"/>
    </source>
</evidence>
<organism evidence="12 13">
    <name type="scientific">Drosophila kikkawai</name>
    <name type="common">Fruit fly</name>
    <dbReference type="NCBI Taxonomy" id="30033"/>
    <lineage>
        <taxon>Eukaryota</taxon>
        <taxon>Metazoa</taxon>
        <taxon>Ecdysozoa</taxon>
        <taxon>Arthropoda</taxon>
        <taxon>Hexapoda</taxon>
        <taxon>Insecta</taxon>
        <taxon>Pterygota</taxon>
        <taxon>Neoptera</taxon>
        <taxon>Endopterygota</taxon>
        <taxon>Diptera</taxon>
        <taxon>Brachycera</taxon>
        <taxon>Muscomorpha</taxon>
        <taxon>Ephydroidea</taxon>
        <taxon>Drosophilidae</taxon>
        <taxon>Drosophila</taxon>
        <taxon>Sophophora</taxon>
    </lineage>
</organism>
<dbReference type="GO" id="GO:0005886">
    <property type="term" value="C:plasma membrane"/>
    <property type="evidence" value="ECO:0007669"/>
    <property type="project" value="UniProtKB-SubCell"/>
</dbReference>
<evidence type="ECO:0000256" key="6">
    <source>
        <dbReference type="ARBA" id="ARBA00022989"/>
    </source>
</evidence>
<keyword evidence="9 11" id="KW-0807">Transducer</keyword>
<proteinExistence type="inferred from homology"/>
<comment type="subcellular location">
    <subcellularLocation>
        <location evidence="1 11">Cell membrane</location>
        <topology evidence="1 11">Multi-pass membrane protein</topology>
    </subcellularLocation>
</comment>
<feature type="transmembrane region" description="Helical" evidence="11">
    <location>
        <begin position="35"/>
        <end position="55"/>
    </location>
</feature>
<dbReference type="GO" id="GO:0004984">
    <property type="term" value="F:olfactory receptor activity"/>
    <property type="evidence" value="ECO:0007669"/>
    <property type="project" value="InterPro"/>
</dbReference>
<evidence type="ECO:0000256" key="10">
    <source>
        <dbReference type="ARBA" id="ARBA00038679"/>
    </source>
</evidence>
<feature type="transmembrane region" description="Helical" evidence="11">
    <location>
        <begin position="129"/>
        <end position="152"/>
    </location>
</feature>
<comment type="subunit">
    <text evidence="10">Interacts with Orco. Complexes exist early in the endomembrane system in olfactory sensory neurons (OSNs), coupling these complexes to the conserved ciliary trafficking pathway.</text>
</comment>
<keyword evidence="3 11" id="KW-0716">Sensory transduction</keyword>
<evidence type="ECO:0000256" key="7">
    <source>
        <dbReference type="ARBA" id="ARBA00023136"/>
    </source>
</evidence>
<dbReference type="OrthoDB" id="8185860at2759"/>
<dbReference type="RefSeq" id="XP_017031397.1">
    <property type="nucleotide sequence ID" value="XM_017175908.1"/>
</dbReference>
<dbReference type="Proteomes" id="UP001652661">
    <property type="component" value="Chromosome 3R"/>
</dbReference>
<keyword evidence="2" id="KW-1003">Cell membrane</keyword>
<keyword evidence="7 11" id="KW-0472">Membrane</keyword>
<feature type="transmembrane region" description="Helical" evidence="11">
    <location>
        <begin position="261"/>
        <end position="286"/>
    </location>
</feature>
<evidence type="ECO:0000313" key="12">
    <source>
        <dbReference type="Proteomes" id="UP001652661"/>
    </source>
</evidence>
<keyword evidence="12" id="KW-1185">Reference proteome</keyword>
<dbReference type="Pfam" id="PF02949">
    <property type="entry name" value="7tm_6"/>
    <property type="match status" value="1"/>
</dbReference>
<accession>A0A6P4IR14</accession>
<dbReference type="InterPro" id="IPR004117">
    <property type="entry name" value="7tm6_olfct_rcpt"/>
</dbReference>
<evidence type="ECO:0000256" key="1">
    <source>
        <dbReference type="ARBA" id="ARBA00004651"/>
    </source>
</evidence>
<dbReference type="AlphaFoldDB" id="A0A6P4IR14"/>
<dbReference type="PANTHER" id="PTHR21137:SF44">
    <property type="entry name" value="ODORANT RECEPTOR 13A-RELATED"/>
    <property type="match status" value="1"/>
</dbReference>
<keyword evidence="8 11" id="KW-0675">Receptor</keyword>
<dbReference type="GO" id="GO:0007165">
    <property type="term" value="P:signal transduction"/>
    <property type="evidence" value="ECO:0007669"/>
    <property type="project" value="UniProtKB-KW"/>
</dbReference>
<evidence type="ECO:0000256" key="9">
    <source>
        <dbReference type="ARBA" id="ARBA00023224"/>
    </source>
</evidence>
<protein>
    <recommendedName>
        <fullName evidence="11">Odorant receptor</fullName>
    </recommendedName>
</protein>
<dbReference type="GeneID" id="108080983"/>
<feature type="transmembrane region" description="Helical" evidence="11">
    <location>
        <begin position="67"/>
        <end position="89"/>
    </location>
</feature>
<name>A0A6P4IR14_DROKI</name>
<keyword evidence="6 11" id="KW-1133">Transmembrane helix</keyword>
<evidence type="ECO:0000256" key="4">
    <source>
        <dbReference type="ARBA" id="ARBA00022692"/>
    </source>
</evidence>
<sequence length="390" mass="45350">MEKFLKFANFFYLLVGIESYTKNLSDDRVNLRPSILFLANVINLILVGTCESIYVRSAFKDGKLLEAVTVMSYVGFIIVGMSKMLFIRWKRAAMDEMMRDLEKLYPRGKVQEERYDLPRYLRTCSRISLIYSTLYSVLIWTFNLFSIMQFLVYEKWLKVRVVGKTLPYLMYIPWKWEDSWSYYPLLLSQNFGGYTAAAGQISTDLLLVAVVTQLVMHFDCLSSTMENHQLTGKWQEDSRFLRDIVRYHEGILRLADVVNDIFGVPLLLNFMVSSFVICFVGFQMTVGVAPDMIIKLMLFLFSSMSQVYLICHYGQMVADASSGMSLATYNQNWTHADVRYKRALVIIMVRAQKTTYLKATIFLDITRASMTDLLQLSYKFFALLRTMYVQ</sequence>
<dbReference type="PANTHER" id="PTHR21137">
    <property type="entry name" value="ODORANT RECEPTOR"/>
    <property type="match status" value="1"/>
</dbReference>
<evidence type="ECO:0000256" key="2">
    <source>
        <dbReference type="ARBA" id="ARBA00022475"/>
    </source>
</evidence>
<dbReference type="GO" id="GO:0005549">
    <property type="term" value="F:odorant binding"/>
    <property type="evidence" value="ECO:0007669"/>
    <property type="project" value="InterPro"/>
</dbReference>
<reference evidence="13" key="1">
    <citation type="submission" date="2025-08" db="UniProtKB">
        <authorList>
            <consortium name="RefSeq"/>
        </authorList>
    </citation>
    <scope>IDENTIFICATION</scope>
    <source>
        <strain evidence="13">14028-0561.14</strain>
        <tissue evidence="13">Whole fly</tissue>
    </source>
</reference>
<feature type="transmembrane region" description="Helical" evidence="11">
    <location>
        <begin position="292"/>
        <end position="311"/>
    </location>
</feature>
<comment type="similarity">
    <text evidence="11">Belongs to the insect chemoreceptor superfamily. Heteromeric odorant receptor channel (TC 1.A.69) family.</text>
</comment>